<feature type="binding site" evidence="8">
    <location>
        <position position="18"/>
    </location>
    <ligand>
        <name>[4Fe-4S] cluster</name>
        <dbReference type="ChEBI" id="CHEBI:49883"/>
        <note>4Fe-4S-S-AdoMet</note>
    </ligand>
</feature>
<dbReference type="EMBL" id="BLVO01000005">
    <property type="protein sequence ID" value="GFM32327.1"/>
    <property type="molecule type" value="Genomic_DNA"/>
</dbReference>
<evidence type="ECO:0000256" key="3">
    <source>
        <dbReference type="ARBA" id="ARBA00022723"/>
    </source>
</evidence>
<comment type="cofactor">
    <cofactor evidence="8">
        <name>S-adenosyl-L-methionine</name>
        <dbReference type="ChEBI" id="CHEBI:59789"/>
    </cofactor>
    <text evidence="8">Binds 1 S-adenosyl-L-methionine per subunit.</text>
</comment>
<dbReference type="InterPro" id="IPR007197">
    <property type="entry name" value="rSAM"/>
</dbReference>
<feature type="binding site" evidence="8">
    <location>
        <position position="23"/>
    </location>
    <ligand>
        <name>Mg(2+)</name>
        <dbReference type="ChEBI" id="CHEBI:18420"/>
    </ligand>
</feature>
<gene>
    <name evidence="8" type="primary">queE</name>
    <name evidence="9" type="ORF">DSM101010T_06920</name>
</gene>
<dbReference type="GO" id="GO:1904047">
    <property type="term" value="F:S-adenosyl-L-methionine binding"/>
    <property type="evidence" value="ECO:0007669"/>
    <property type="project" value="UniProtKB-UniRule"/>
</dbReference>
<dbReference type="HAMAP" id="MF_00917">
    <property type="entry name" value="QueE"/>
    <property type="match status" value="1"/>
</dbReference>
<keyword evidence="8" id="KW-0671">Queuosine biosynthesis</keyword>
<evidence type="ECO:0000256" key="8">
    <source>
        <dbReference type="HAMAP-Rule" id="MF_00917"/>
    </source>
</evidence>
<comment type="caution">
    <text evidence="9">The sequence shown here is derived from an EMBL/GenBank/DDBJ whole genome shotgun (WGS) entry which is preliminary data.</text>
</comment>
<dbReference type="InterPro" id="IPR024924">
    <property type="entry name" value="7-CO-7-deazaguanine_synth-like"/>
</dbReference>
<dbReference type="RefSeq" id="WP_205245187.1">
    <property type="nucleotide sequence ID" value="NZ_BLVO01000005.1"/>
</dbReference>
<dbReference type="GO" id="GO:0008616">
    <property type="term" value="P:tRNA queuosine(34) biosynthetic process"/>
    <property type="evidence" value="ECO:0007669"/>
    <property type="project" value="UniProtKB-UniRule"/>
</dbReference>
<dbReference type="PANTHER" id="PTHR42836">
    <property type="entry name" value="7-CARBOXY-7-DEAZAGUANINE SYNTHASE"/>
    <property type="match status" value="1"/>
</dbReference>
<keyword evidence="7 8" id="KW-0456">Lyase</keyword>
<sequence>MGQPAVFVRLAGCVPPFCAWCDTPQALHAGGEAKAMSPQAVLEAVQEYAATLAATLADTLADTLVVVTGGEPFRQWHTGLEVLAEILADAGLSIQYETSGKAGIPAGCRGVVVCSPKPADAPYGGCSGAYDLAPESVARADAFKFVVDCGGNGVLADSCDMALAPVLDFIRTHAISPRKVWLMPRGARKDEQLTRMQAVWEACVRHGFNFAPRLHILTFDDRKGI</sequence>
<comment type="function">
    <text evidence="8">Catalyzes the complex heterocyclic radical-mediated conversion of 6-carboxy-5,6,7,8-tetrahydropterin (CPH4) to 7-carboxy-7-deazaguanine (CDG), a step common to the biosynthetic pathways of all 7-deazapurine-containing compounds.</text>
</comment>
<dbReference type="UniPathway" id="UPA00391"/>
<keyword evidence="2 8" id="KW-0949">S-adenosyl-L-methionine</keyword>
<reference evidence="9 10" key="1">
    <citation type="submission" date="2020-05" db="EMBL/GenBank/DDBJ databases">
        <title>Draft genome sequence of Desulfovibrio sp. strain HN2T.</title>
        <authorList>
            <person name="Ueno A."/>
            <person name="Tamazawa S."/>
            <person name="Tamamura S."/>
            <person name="Murakami T."/>
            <person name="Kiyama T."/>
            <person name="Inomata H."/>
            <person name="Amano Y."/>
            <person name="Miyakawa K."/>
            <person name="Tamaki H."/>
            <person name="Naganuma T."/>
            <person name="Kaneko K."/>
        </authorList>
    </citation>
    <scope>NUCLEOTIDE SEQUENCE [LARGE SCALE GENOMIC DNA]</scope>
    <source>
        <strain evidence="9 10">HN2</strain>
    </source>
</reference>
<feature type="binding site" evidence="8">
    <location>
        <position position="13"/>
    </location>
    <ligand>
        <name>[4Fe-4S] cluster</name>
        <dbReference type="ChEBI" id="CHEBI:49883"/>
        <note>4Fe-4S-S-AdoMet</note>
    </ligand>
</feature>
<keyword evidence="5 8" id="KW-0408">Iron</keyword>
<dbReference type="PANTHER" id="PTHR42836:SF1">
    <property type="entry name" value="7-CARBOXY-7-DEAZAGUANINE SYNTHASE"/>
    <property type="match status" value="1"/>
</dbReference>
<keyword evidence="6 8" id="KW-0411">Iron-sulfur</keyword>
<dbReference type="GO" id="GO:0016840">
    <property type="term" value="F:carbon-nitrogen lyase activity"/>
    <property type="evidence" value="ECO:0007669"/>
    <property type="project" value="UniProtKB-UniRule"/>
</dbReference>
<evidence type="ECO:0000313" key="10">
    <source>
        <dbReference type="Proteomes" id="UP000503840"/>
    </source>
</evidence>
<comment type="cofactor">
    <cofactor evidence="8">
        <name>[4Fe-4S] cluster</name>
        <dbReference type="ChEBI" id="CHEBI:49883"/>
    </cofactor>
    <text evidence="8">Binds 1 [4Fe-4S] cluster. The cluster is coordinated with 3 cysteines and an exchangeable S-adenosyl-L-methionine.</text>
</comment>
<dbReference type="SFLD" id="SFLDS00029">
    <property type="entry name" value="Radical_SAM"/>
    <property type="match status" value="1"/>
</dbReference>
<comment type="catalytic activity">
    <reaction evidence="8">
        <text>6-carboxy-5,6,7,8-tetrahydropterin + H(+) = 7-carboxy-7-carbaguanine + NH4(+)</text>
        <dbReference type="Rhea" id="RHEA:27974"/>
        <dbReference type="ChEBI" id="CHEBI:15378"/>
        <dbReference type="ChEBI" id="CHEBI:28938"/>
        <dbReference type="ChEBI" id="CHEBI:61032"/>
        <dbReference type="ChEBI" id="CHEBI:61036"/>
        <dbReference type="EC" id="4.3.99.3"/>
    </reaction>
</comment>
<comment type="cofactor">
    <cofactor evidence="8">
        <name>Mg(2+)</name>
        <dbReference type="ChEBI" id="CHEBI:18420"/>
    </cofactor>
</comment>
<dbReference type="Gene3D" id="3.20.20.70">
    <property type="entry name" value="Aldolase class I"/>
    <property type="match status" value="1"/>
</dbReference>
<dbReference type="InterPro" id="IPR013785">
    <property type="entry name" value="Aldolase_TIM"/>
</dbReference>
<evidence type="ECO:0000256" key="6">
    <source>
        <dbReference type="ARBA" id="ARBA00023014"/>
    </source>
</evidence>
<feature type="binding site" evidence="8">
    <location>
        <position position="9"/>
    </location>
    <ligand>
        <name>substrate</name>
    </ligand>
</feature>
<comment type="subunit">
    <text evidence="8">Homodimer.</text>
</comment>
<comment type="similarity">
    <text evidence="8">Belongs to the radical SAM superfamily. 7-carboxy-7-deazaguanine synthase family.</text>
</comment>
<protein>
    <recommendedName>
        <fullName evidence="8">7-carboxy-7-deazaguanine synthase</fullName>
        <shortName evidence="8">CDG synthase</shortName>
        <ecNumber evidence="8">4.3.99.3</ecNumber>
    </recommendedName>
    <alternativeName>
        <fullName evidence="8">Queuosine biosynthesis protein QueE</fullName>
    </alternativeName>
</protein>
<keyword evidence="10" id="KW-1185">Reference proteome</keyword>
<feature type="binding site" evidence="8">
    <location>
        <position position="70"/>
    </location>
    <ligand>
        <name>S-adenosyl-L-methionine</name>
        <dbReference type="ChEBI" id="CHEBI:59789"/>
    </ligand>
</feature>
<dbReference type="EC" id="4.3.99.3" evidence="8"/>
<dbReference type="Proteomes" id="UP000503840">
    <property type="component" value="Unassembled WGS sequence"/>
</dbReference>
<evidence type="ECO:0000256" key="5">
    <source>
        <dbReference type="ARBA" id="ARBA00023004"/>
    </source>
</evidence>
<dbReference type="GO" id="GO:0000287">
    <property type="term" value="F:magnesium ion binding"/>
    <property type="evidence" value="ECO:0007669"/>
    <property type="project" value="UniProtKB-UniRule"/>
</dbReference>
<organism evidence="9 10">
    <name type="scientific">Desulfovibrio subterraneus</name>
    <dbReference type="NCBI Taxonomy" id="2718620"/>
    <lineage>
        <taxon>Bacteria</taxon>
        <taxon>Pseudomonadati</taxon>
        <taxon>Thermodesulfobacteriota</taxon>
        <taxon>Desulfovibrionia</taxon>
        <taxon>Desulfovibrionales</taxon>
        <taxon>Desulfovibrionaceae</taxon>
        <taxon>Desulfovibrio</taxon>
    </lineage>
</organism>
<dbReference type="GO" id="GO:0051539">
    <property type="term" value="F:4 iron, 4 sulfur cluster binding"/>
    <property type="evidence" value="ECO:0007669"/>
    <property type="project" value="UniProtKB-UniRule"/>
</dbReference>
<keyword evidence="4 8" id="KW-0460">Magnesium</keyword>
<feature type="binding site" evidence="8">
    <location>
        <position position="21"/>
    </location>
    <ligand>
        <name>[4Fe-4S] cluster</name>
        <dbReference type="ChEBI" id="CHEBI:49883"/>
        <note>4Fe-4S-S-AdoMet</note>
    </ligand>
</feature>
<proteinExistence type="inferred from homology"/>
<keyword evidence="1 8" id="KW-0004">4Fe-4S</keyword>
<comment type="caution">
    <text evidence="8">Lacks conserved residue(s) required for the propagation of feature annotation.</text>
</comment>
<feature type="binding site" evidence="8">
    <location>
        <begin position="20"/>
        <end position="22"/>
    </location>
    <ligand>
        <name>S-adenosyl-L-methionine</name>
        <dbReference type="ChEBI" id="CHEBI:59789"/>
    </ligand>
</feature>
<name>A0A7J0BF54_9BACT</name>
<evidence type="ECO:0000256" key="2">
    <source>
        <dbReference type="ARBA" id="ARBA00022691"/>
    </source>
</evidence>
<comment type="pathway">
    <text evidence="8">Purine metabolism; 7-cyano-7-deazaguanine biosynthesis.</text>
</comment>
<dbReference type="AlphaFoldDB" id="A0A7J0BF54"/>
<feature type="binding site" evidence="8">
    <location>
        <begin position="115"/>
        <end position="117"/>
    </location>
    <ligand>
        <name>S-adenosyl-L-methionine</name>
        <dbReference type="ChEBI" id="CHEBI:59789"/>
    </ligand>
</feature>
<evidence type="ECO:0000256" key="4">
    <source>
        <dbReference type="ARBA" id="ARBA00022842"/>
    </source>
</evidence>
<evidence type="ECO:0000256" key="1">
    <source>
        <dbReference type="ARBA" id="ARBA00022485"/>
    </source>
</evidence>
<evidence type="ECO:0000313" key="9">
    <source>
        <dbReference type="EMBL" id="GFM32327.1"/>
    </source>
</evidence>
<keyword evidence="3 8" id="KW-0479">Metal-binding</keyword>
<accession>A0A7J0BF54</accession>
<evidence type="ECO:0000256" key="7">
    <source>
        <dbReference type="ARBA" id="ARBA00023239"/>
    </source>
</evidence>
<feature type="binding site" evidence="8">
    <location>
        <position position="68"/>
    </location>
    <ligand>
        <name>substrate</name>
    </ligand>
</feature>